<dbReference type="OrthoDB" id="799528at2"/>
<protein>
    <submittedName>
        <fullName evidence="2">Uncharacterized protein</fullName>
    </submittedName>
</protein>
<evidence type="ECO:0000313" key="3">
    <source>
        <dbReference type="Proteomes" id="UP000030111"/>
    </source>
</evidence>
<proteinExistence type="predicted"/>
<evidence type="ECO:0000256" key="1">
    <source>
        <dbReference type="SAM" id="MobiDB-lite"/>
    </source>
</evidence>
<dbReference type="STRING" id="1121898.GCA_000422725_01099"/>
<evidence type="ECO:0000313" key="2">
    <source>
        <dbReference type="EMBL" id="KGO95110.1"/>
    </source>
</evidence>
<reference evidence="2 3" key="1">
    <citation type="submission" date="2013-09" db="EMBL/GenBank/DDBJ databases">
        <authorList>
            <person name="Zeng Z."/>
            <person name="Chen C."/>
        </authorList>
    </citation>
    <scope>NUCLEOTIDE SEQUENCE [LARGE SCALE GENOMIC DNA]</scope>
    <source>
        <strain evidence="2 3">WB 4.1-42</strain>
    </source>
</reference>
<dbReference type="EMBL" id="JRLY01000001">
    <property type="protein sequence ID" value="KGO95110.1"/>
    <property type="molecule type" value="Genomic_DNA"/>
</dbReference>
<gene>
    <name evidence="2" type="ORF">Q766_03135</name>
</gene>
<organism evidence="2 3">
    <name type="scientific">Flavobacterium subsaxonicum WB 4.1-42 = DSM 21790</name>
    <dbReference type="NCBI Taxonomy" id="1121898"/>
    <lineage>
        <taxon>Bacteria</taxon>
        <taxon>Pseudomonadati</taxon>
        <taxon>Bacteroidota</taxon>
        <taxon>Flavobacteriia</taxon>
        <taxon>Flavobacteriales</taxon>
        <taxon>Flavobacteriaceae</taxon>
        <taxon>Flavobacterium</taxon>
    </lineage>
</organism>
<feature type="compositionally biased region" description="Pro residues" evidence="1">
    <location>
        <begin position="93"/>
        <end position="108"/>
    </location>
</feature>
<sequence>MSKETILNEDWADYDDRKKKEHDKHFFSCEEEWEVDYLVKKIHGKFPSISTDKIRTAIKLCCNSVPAPRSRKTFVECVMNRLGFGDDHSGGGNPPPNPGPGPQNPPTAPSDRKVGL</sequence>
<dbReference type="Proteomes" id="UP000030111">
    <property type="component" value="Unassembled WGS sequence"/>
</dbReference>
<name>A0A0A2N3T6_9FLAO</name>
<accession>A0A0A2N3T6</accession>
<keyword evidence="3" id="KW-1185">Reference proteome</keyword>
<comment type="caution">
    <text evidence="2">The sequence shown here is derived from an EMBL/GenBank/DDBJ whole genome shotgun (WGS) entry which is preliminary data.</text>
</comment>
<dbReference type="RefSeq" id="WP_026992489.1">
    <property type="nucleotide sequence ID" value="NZ_JRLY01000001.1"/>
</dbReference>
<feature type="region of interest" description="Disordered" evidence="1">
    <location>
        <begin position="85"/>
        <end position="116"/>
    </location>
</feature>
<dbReference type="AlphaFoldDB" id="A0A0A2N3T6"/>